<accession>A0ABQ9XAB4</accession>
<evidence type="ECO:0000256" key="1">
    <source>
        <dbReference type="SAM" id="MobiDB-lite"/>
    </source>
</evidence>
<reference evidence="2 3" key="1">
    <citation type="journal article" date="2022" name="bioRxiv">
        <title>Genomics of Preaxostyla Flagellates Illuminates Evolutionary Transitions and the Path Towards Mitochondrial Loss.</title>
        <authorList>
            <person name="Novak L.V.F."/>
            <person name="Treitli S.C."/>
            <person name="Pyrih J."/>
            <person name="Halakuc P."/>
            <person name="Pipaliya S.V."/>
            <person name="Vacek V."/>
            <person name="Brzon O."/>
            <person name="Soukal P."/>
            <person name="Eme L."/>
            <person name="Dacks J.B."/>
            <person name="Karnkowska A."/>
            <person name="Elias M."/>
            <person name="Hampl V."/>
        </authorList>
    </citation>
    <scope>NUCLEOTIDE SEQUENCE [LARGE SCALE GENOMIC DNA]</scope>
    <source>
        <strain evidence="2">NAU3</strain>
        <tissue evidence="2">Gut</tissue>
    </source>
</reference>
<keyword evidence="3" id="KW-1185">Reference proteome</keyword>
<gene>
    <name evidence="2" type="ORF">BLNAU_17234</name>
</gene>
<organism evidence="2 3">
    <name type="scientific">Blattamonas nauphoetae</name>
    <dbReference type="NCBI Taxonomy" id="2049346"/>
    <lineage>
        <taxon>Eukaryota</taxon>
        <taxon>Metamonada</taxon>
        <taxon>Preaxostyla</taxon>
        <taxon>Oxymonadida</taxon>
        <taxon>Blattamonas</taxon>
    </lineage>
</organism>
<dbReference type="Proteomes" id="UP001281761">
    <property type="component" value="Unassembled WGS sequence"/>
</dbReference>
<name>A0ABQ9XAB4_9EUKA</name>
<feature type="region of interest" description="Disordered" evidence="1">
    <location>
        <begin position="197"/>
        <end position="368"/>
    </location>
</feature>
<evidence type="ECO:0000313" key="3">
    <source>
        <dbReference type="Proteomes" id="UP001281761"/>
    </source>
</evidence>
<proteinExistence type="predicted"/>
<comment type="caution">
    <text evidence="2">The sequence shown here is derived from an EMBL/GenBank/DDBJ whole genome shotgun (WGS) entry which is preliminary data.</text>
</comment>
<sequence>MFTTFDSDQQFDPDQSSIKEFTLDTTIEELESGIRRPDTVVNSRIWQNIPILMRDSSLLEERNLQKTGRLMNAILQILNECVKNEISIVNRRLLHSSLSTLASSPNLSKAIRVGAGQCLLSLDSLEDGHFVLVETVELKSMEEATLHNTQTISKQKEEIDQLSHTITTLERQNKEEEERLTKEKKDVVAEMEAMLTKEREKLNEAEEKVEKGKEREQASEIARREAEQSRKKMEEEKKKAETERAKMEEEKKKAETERAKMEEEKKKAETERAKMEEEKKKAETERAKMEEEKKKAETERAKMEEEKKKAEEGKRTAEERQRQAEEQKGQVQRDKEKLADEVKRTREELRKARDEKETSEREKREMAEKMERMRKMLRTEWTGTESLQTLDRTAHKLTPTKLTQINKVPGGSSTWRTAFTGPIEDGEWELQIRASANTFENVLLGFLRHPLPENATHYQCGFYGSGIGGDFILCDGRLWKEGNKFKPEGTNKICDRIGQTAAIRVNMRTRDARLFVDNEEQPGIFTDIPSPLCLGITTGFGVENGSVEVLWLKRLRS</sequence>
<protein>
    <submittedName>
        <fullName evidence="2">Uncharacterized protein</fullName>
    </submittedName>
</protein>
<dbReference type="EMBL" id="JARBJD010000190">
    <property type="protein sequence ID" value="KAK2947814.1"/>
    <property type="molecule type" value="Genomic_DNA"/>
</dbReference>
<evidence type="ECO:0000313" key="2">
    <source>
        <dbReference type="EMBL" id="KAK2947814.1"/>
    </source>
</evidence>